<dbReference type="SUPFAM" id="SSF55120">
    <property type="entry name" value="Pseudouridine synthase"/>
    <property type="match status" value="1"/>
</dbReference>
<dbReference type="InterPro" id="IPR050188">
    <property type="entry name" value="RluA_PseudoU_synthase"/>
</dbReference>
<organism evidence="5 6">
    <name type="scientific">Catenovulum maritimum</name>
    <dbReference type="NCBI Taxonomy" id="1513271"/>
    <lineage>
        <taxon>Bacteria</taxon>
        <taxon>Pseudomonadati</taxon>
        <taxon>Pseudomonadota</taxon>
        <taxon>Gammaproteobacteria</taxon>
        <taxon>Alteromonadales</taxon>
        <taxon>Alteromonadaceae</taxon>
        <taxon>Catenovulum</taxon>
    </lineage>
</organism>
<keyword evidence="2" id="KW-0819">tRNA processing</keyword>
<dbReference type="GO" id="GO:0003723">
    <property type="term" value="F:RNA binding"/>
    <property type="evidence" value="ECO:0007669"/>
    <property type="project" value="InterPro"/>
</dbReference>
<dbReference type="Gene3D" id="3.30.2350.10">
    <property type="entry name" value="Pseudouridine synthase"/>
    <property type="match status" value="1"/>
</dbReference>
<dbReference type="EMBL" id="LAZL01000010">
    <property type="protein sequence ID" value="KMT65609.1"/>
    <property type="molecule type" value="Genomic_DNA"/>
</dbReference>
<name>A0A0J8GWE2_9ALTE</name>
<dbReference type="Proteomes" id="UP000037600">
    <property type="component" value="Unassembled WGS sequence"/>
</dbReference>
<dbReference type="Pfam" id="PF00849">
    <property type="entry name" value="PseudoU_synth_2"/>
    <property type="match status" value="1"/>
</dbReference>
<dbReference type="GO" id="GO:0009982">
    <property type="term" value="F:pseudouridine synthase activity"/>
    <property type="evidence" value="ECO:0007669"/>
    <property type="project" value="InterPro"/>
</dbReference>
<gene>
    <name evidence="5" type="ORF">XM47_07885</name>
</gene>
<keyword evidence="3" id="KW-0413">Isomerase</keyword>
<dbReference type="InterPro" id="IPR006145">
    <property type="entry name" value="PsdUridine_synth_RsuA/RluA"/>
</dbReference>
<dbReference type="PATRIC" id="fig|1513271.3.peg.1610"/>
<sequence>MDFIYNPPQSPLLPILYHDKDIVVFDKPSGLLSVRGKKPEHQDSLEARAQRVWPEVGVAHRLDMATSGILVWALHKPALSGLARQFQDRKTEKLYIAEIFGHPDADQGYVELPLICDWPNRPKQMVEFNRGKASTTYWKVLERKEKTTRVELHPITGRSHQLRVHMKSIGHSIIGDRLYSQGEALSMTNRLHLHAQQLSFHHPINKQKMDFFSPCLF</sequence>
<dbReference type="STRING" id="1513271.XM47_07885"/>
<dbReference type="PANTHER" id="PTHR21600:SF91">
    <property type="entry name" value="DUAL-SPECIFICITY RNA PSEUDOURIDINE SYNTHASE RLUA"/>
    <property type="match status" value="1"/>
</dbReference>
<dbReference type="RefSeq" id="WP_048691412.1">
    <property type="nucleotide sequence ID" value="NZ_KQ130487.1"/>
</dbReference>
<dbReference type="GO" id="GO:0000455">
    <property type="term" value="P:enzyme-directed rRNA pseudouridine synthesis"/>
    <property type="evidence" value="ECO:0007669"/>
    <property type="project" value="TreeGrafter"/>
</dbReference>
<dbReference type="AlphaFoldDB" id="A0A0J8GWE2"/>
<proteinExistence type="inferred from homology"/>
<dbReference type="PANTHER" id="PTHR21600">
    <property type="entry name" value="MITOCHONDRIAL RNA PSEUDOURIDINE SYNTHASE"/>
    <property type="match status" value="1"/>
</dbReference>
<dbReference type="OrthoDB" id="9785808at2"/>
<evidence type="ECO:0000256" key="3">
    <source>
        <dbReference type="ARBA" id="ARBA00023235"/>
    </source>
</evidence>
<evidence type="ECO:0000313" key="5">
    <source>
        <dbReference type="EMBL" id="KMT65609.1"/>
    </source>
</evidence>
<protein>
    <submittedName>
        <fullName evidence="5">Pseudouridine synthase</fullName>
    </submittedName>
</protein>
<feature type="domain" description="Pseudouridine synthase RsuA/RluA-like" evidence="4">
    <location>
        <begin position="21"/>
        <end position="167"/>
    </location>
</feature>
<evidence type="ECO:0000259" key="4">
    <source>
        <dbReference type="Pfam" id="PF00849"/>
    </source>
</evidence>
<dbReference type="InterPro" id="IPR020103">
    <property type="entry name" value="PsdUridine_synth_cat_dom_sf"/>
</dbReference>
<dbReference type="GO" id="GO:0140098">
    <property type="term" value="F:catalytic activity, acting on RNA"/>
    <property type="evidence" value="ECO:0007669"/>
    <property type="project" value="UniProtKB-ARBA"/>
</dbReference>
<accession>A0A0J8GWE2</accession>
<dbReference type="CDD" id="cd02869">
    <property type="entry name" value="PseudoU_synth_RluA_like"/>
    <property type="match status" value="1"/>
</dbReference>
<evidence type="ECO:0000256" key="2">
    <source>
        <dbReference type="ARBA" id="ARBA00022694"/>
    </source>
</evidence>
<comment type="similarity">
    <text evidence="1">Belongs to the pseudouridine synthase RluA family.</text>
</comment>
<keyword evidence="6" id="KW-1185">Reference proteome</keyword>
<reference evidence="5 6" key="1">
    <citation type="submission" date="2015-04" db="EMBL/GenBank/DDBJ databases">
        <title>Draft Genome Sequence of the Novel Agar-Digesting Marine Bacterium Q1.</title>
        <authorList>
            <person name="Li Y."/>
            <person name="Li D."/>
            <person name="Chen G."/>
            <person name="Du Z."/>
        </authorList>
    </citation>
    <scope>NUCLEOTIDE SEQUENCE [LARGE SCALE GENOMIC DNA]</scope>
    <source>
        <strain evidence="5 6">Q1</strain>
    </source>
</reference>
<comment type="caution">
    <text evidence="5">The sequence shown here is derived from an EMBL/GenBank/DDBJ whole genome shotgun (WGS) entry which is preliminary data.</text>
</comment>
<evidence type="ECO:0000256" key="1">
    <source>
        <dbReference type="ARBA" id="ARBA00010876"/>
    </source>
</evidence>
<dbReference type="GO" id="GO:0008033">
    <property type="term" value="P:tRNA processing"/>
    <property type="evidence" value="ECO:0007669"/>
    <property type="project" value="UniProtKB-KW"/>
</dbReference>
<evidence type="ECO:0000313" key="6">
    <source>
        <dbReference type="Proteomes" id="UP000037600"/>
    </source>
</evidence>